<feature type="compositionally biased region" description="Polar residues" evidence="7">
    <location>
        <begin position="1014"/>
        <end position="1071"/>
    </location>
</feature>
<dbReference type="PANTHER" id="PTHR10694:SF7">
    <property type="entry name" value="[HISTONE H3]-TRIMETHYL-L-LYSINE(9) DEMETHYLASE"/>
    <property type="match status" value="1"/>
</dbReference>
<dbReference type="GO" id="GO:0000785">
    <property type="term" value="C:chromatin"/>
    <property type="evidence" value="ECO:0007669"/>
    <property type="project" value="TreeGrafter"/>
</dbReference>
<feature type="compositionally biased region" description="Polar residues" evidence="7">
    <location>
        <begin position="526"/>
        <end position="536"/>
    </location>
</feature>
<dbReference type="GO" id="GO:0140684">
    <property type="term" value="F:histone H3K9me2/H3K9me3 demethylase activity"/>
    <property type="evidence" value="ECO:0007669"/>
    <property type="project" value="UniProtKB-EC"/>
</dbReference>
<dbReference type="Gene3D" id="3.30.40.10">
    <property type="entry name" value="Zinc/RING finger domain, C3HC4 (zinc finger)"/>
    <property type="match status" value="1"/>
</dbReference>
<feature type="region of interest" description="Disordered" evidence="7">
    <location>
        <begin position="160"/>
        <end position="270"/>
    </location>
</feature>
<organism evidence="11 12">
    <name type="scientific">Macrolepiota fuliginosa MF-IS2</name>
    <dbReference type="NCBI Taxonomy" id="1400762"/>
    <lineage>
        <taxon>Eukaryota</taxon>
        <taxon>Fungi</taxon>
        <taxon>Dikarya</taxon>
        <taxon>Basidiomycota</taxon>
        <taxon>Agaricomycotina</taxon>
        <taxon>Agaricomycetes</taxon>
        <taxon>Agaricomycetidae</taxon>
        <taxon>Agaricales</taxon>
        <taxon>Agaricineae</taxon>
        <taxon>Agaricaceae</taxon>
        <taxon>Macrolepiota</taxon>
    </lineage>
</organism>
<protein>
    <recommendedName>
        <fullName evidence="2">[histone H3]-trimethyl-L-lysine(9) demethylase</fullName>
        <ecNumber evidence="2">1.14.11.66</ecNumber>
    </recommendedName>
</protein>
<dbReference type="Gene3D" id="2.60.120.650">
    <property type="entry name" value="Cupin"/>
    <property type="match status" value="2"/>
</dbReference>
<evidence type="ECO:0000256" key="1">
    <source>
        <dbReference type="ARBA" id="ARBA00009711"/>
    </source>
</evidence>
<evidence type="ECO:0000259" key="8">
    <source>
        <dbReference type="PROSITE" id="PS51183"/>
    </source>
</evidence>
<dbReference type="AlphaFoldDB" id="A0A9P6C1R1"/>
<dbReference type="InterPro" id="IPR003349">
    <property type="entry name" value="JmjN"/>
</dbReference>
<dbReference type="EC" id="1.14.11.66" evidence="2"/>
<dbReference type="SUPFAM" id="SSF51197">
    <property type="entry name" value="Clavaminate synthase-like"/>
    <property type="match status" value="1"/>
</dbReference>
<dbReference type="GO" id="GO:0005634">
    <property type="term" value="C:nucleus"/>
    <property type="evidence" value="ECO:0007669"/>
    <property type="project" value="TreeGrafter"/>
</dbReference>
<feature type="compositionally biased region" description="Low complexity" evidence="7">
    <location>
        <begin position="1"/>
        <end position="13"/>
    </location>
</feature>
<proteinExistence type="inferred from homology"/>
<feature type="region of interest" description="Disordered" evidence="7">
    <location>
        <begin position="519"/>
        <end position="538"/>
    </location>
</feature>
<dbReference type="Proteomes" id="UP000807342">
    <property type="component" value="Unassembled WGS sequence"/>
</dbReference>
<feature type="compositionally biased region" description="Basic and acidic residues" evidence="7">
    <location>
        <begin position="260"/>
        <end position="270"/>
    </location>
</feature>
<comment type="catalytic activity">
    <reaction evidence="6">
        <text>N(6),N(6),N(6)-trimethyl-L-lysyl(9)-[histone H3] + 2 2-oxoglutarate + 2 O2 = N(6)-methyl-L-lysyl(9)-[histone H3] + 2 formaldehyde + 2 succinate + 2 CO2</text>
        <dbReference type="Rhea" id="RHEA:60200"/>
        <dbReference type="Rhea" id="RHEA-COMP:15538"/>
        <dbReference type="Rhea" id="RHEA-COMP:15542"/>
        <dbReference type="ChEBI" id="CHEBI:15379"/>
        <dbReference type="ChEBI" id="CHEBI:16526"/>
        <dbReference type="ChEBI" id="CHEBI:16810"/>
        <dbReference type="ChEBI" id="CHEBI:16842"/>
        <dbReference type="ChEBI" id="CHEBI:30031"/>
        <dbReference type="ChEBI" id="CHEBI:61929"/>
        <dbReference type="ChEBI" id="CHEBI:61961"/>
        <dbReference type="EC" id="1.14.11.66"/>
    </reaction>
</comment>
<feature type="domain" description="JmjN" evidence="8">
    <location>
        <begin position="57"/>
        <end position="98"/>
    </location>
</feature>
<dbReference type="PANTHER" id="PTHR10694">
    <property type="entry name" value="LYSINE-SPECIFIC DEMETHYLASE"/>
    <property type="match status" value="1"/>
</dbReference>
<dbReference type="SMART" id="SM00558">
    <property type="entry name" value="JmjC"/>
    <property type="match status" value="1"/>
</dbReference>
<keyword evidence="3" id="KW-0479">Metal-binding</keyword>
<dbReference type="PROSITE" id="PS51805">
    <property type="entry name" value="EPHD"/>
    <property type="match status" value="1"/>
</dbReference>
<feature type="compositionally biased region" description="Low complexity" evidence="7">
    <location>
        <begin position="1072"/>
        <end position="1108"/>
    </location>
</feature>
<evidence type="ECO:0000313" key="12">
    <source>
        <dbReference type="Proteomes" id="UP000807342"/>
    </source>
</evidence>
<evidence type="ECO:0000259" key="10">
    <source>
        <dbReference type="PROSITE" id="PS51805"/>
    </source>
</evidence>
<feature type="domain" description="JmjC" evidence="9">
    <location>
        <begin position="329"/>
        <end position="495"/>
    </location>
</feature>
<keyword evidence="12" id="KW-1185">Reference proteome</keyword>
<dbReference type="InterPro" id="IPR013083">
    <property type="entry name" value="Znf_RING/FYVE/PHD"/>
</dbReference>
<feature type="region of interest" description="Disordered" evidence="7">
    <location>
        <begin position="554"/>
        <end position="612"/>
    </location>
</feature>
<keyword evidence="5" id="KW-0862">Zinc</keyword>
<feature type="region of interest" description="Disordered" evidence="7">
    <location>
        <begin position="1"/>
        <end position="55"/>
    </location>
</feature>
<dbReference type="Pfam" id="PF02373">
    <property type="entry name" value="JmjC"/>
    <property type="match status" value="1"/>
</dbReference>
<dbReference type="InterPro" id="IPR034732">
    <property type="entry name" value="EPHD"/>
</dbReference>
<dbReference type="Pfam" id="PF13771">
    <property type="entry name" value="zf-HC5HC2H"/>
    <property type="match status" value="1"/>
</dbReference>
<evidence type="ECO:0000313" key="11">
    <source>
        <dbReference type="EMBL" id="KAF9445794.1"/>
    </source>
</evidence>
<dbReference type="PROSITE" id="PS51183">
    <property type="entry name" value="JMJN"/>
    <property type="match status" value="1"/>
</dbReference>
<evidence type="ECO:0000256" key="2">
    <source>
        <dbReference type="ARBA" id="ARBA00012900"/>
    </source>
</evidence>
<dbReference type="GO" id="GO:0051864">
    <property type="term" value="F:histone H3K36 demethylase activity"/>
    <property type="evidence" value="ECO:0007669"/>
    <property type="project" value="TreeGrafter"/>
</dbReference>
<keyword evidence="4" id="KW-0863">Zinc-finger</keyword>
<feature type="region of interest" description="Disordered" evidence="7">
    <location>
        <begin position="1005"/>
        <end position="1111"/>
    </location>
</feature>
<dbReference type="PROSITE" id="PS51184">
    <property type="entry name" value="JMJC"/>
    <property type="match status" value="1"/>
</dbReference>
<evidence type="ECO:0000256" key="3">
    <source>
        <dbReference type="ARBA" id="ARBA00022723"/>
    </source>
</evidence>
<dbReference type="SMART" id="SM00545">
    <property type="entry name" value="JmjN"/>
    <property type="match status" value="1"/>
</dbReference>
<feature type="compositionally biased region" description="Basic and acidic residues" evidence="7">
    <location>
        <begin position="196"/>
        <end position="209"/>
    </location>
</feature>
<reference evidence="11" key="1">
    <citation type="submission" date="2020-11" db="EMBL/GenBank/DDBJ databases">
        <authorList>
            <consortium name="DOE Joint Genome Institute"/>
            <person name="Ahrendt S."/>
            <person name="Riley R."/>
            <person name="Andreopoulos W."/>
            <person name="Labutti K."/>
            <person name="Pangilinan J."/>
            <person name="Ruiz-Duenas F.J."/>
            <person name="Barrasa J.M."/>
            <person name="Sanchez-Garcia M."/>
            <person name="Camarero S."/>
            <person name="Miyauchi S."/>
            <person name="Serrano A."/>
            <person name="Linde D."/>
            <person name="Babiker R."/>
            <person name="Drula E."/>
            <person name="Ayuso-Fernandez I."/>
            <person name="Pacheco R."/>
            <person name="Padilla G."/>
            <person name="Ferreira P."/>
            <person name="Barriuso J."/>
            <person name="Kellner H."/>
            <person name="Castanera R."/>
            <person name="Alfaro M."/>
            <person name="Ramirez L."/>
            <person name="Pisabarro A.G."/>
            <person name="Kuo A."/>
            <person name="Tritt A."/>
            <person name="Lipzen A."/>
            <person name="He G."/>
            <person name="Yan M."/>
            <person name="Ng V."/>
            <person name="Cullen D."/>
            <person name="Martin F."/>
            <person name="Rosso M.-N."/>
            <person name="Henrissat B."/>
            <person name="Hibbett D."/>
            <person name="Martinez A.T."/>
            <person name="Grigoriev I.V."/>
        </authorList>
    </citation>
    <scope>NUCLEOTIDE SEQUENCE</scope>
    <source>
        <strain evidence="11">MF-IS2</strain>
    </source>
</reference>
<feature type="domain" description="PHD-type" evidence="10">
    <location>
        <begin position="636"/>
        <end position="772"/>
    </location>
</feature>
<comment type="similarity">
    <text evidence="1">Belongs to the JHDM3 histone demethylase family.</text>
</comment>
<dbReference type="OrthoDB" id="9547406at2759"/>
<evidence type="ECO:0000256" key="5">
    <source>
        <dbReference type="ARBA" id="ARBA00022833"/>
    </source>
</evidence>
<name>A0A9P6C1R1_9AGAR</name>
<evidence type="ECO:0000256" key="6">
    <source>
        <dbReference type="ARBA" id="ARBA00049349"/>
    </source>
</evidence>
<evidence type="ECO:0000259" key="9">
    <source>
        <dbReference type="PROSITE" id="PS51184"/>
    </source>
</evidence>
<dbReference type="EMBL" id="MU151281">
    <property type="protein sequence ID" value="KAF9445794.1"/>
    <property type="molecule type" value="Genomic_DNA"/>
</dbReference>
<dbReference type="Pfam" id="PF02375">
    <property type="entry name" value="JmjN"/>
    <property type="match status" value="1"/>
</dbReference>
<dbReference type="GO" id="GO:0008270">
    <property type="term" value="F:zinc ion binding"/>
    <property type="evidence" value="ECO:0007669"/>
    <property type="project" value="UniProtKB-KW"/>
</dbReference>
<sequence>MSRLPSLTPSRSVSPPPPVVQPDHFYKSQNSQAPPSPNSDRRTWLTPEDDPLAERGIPVFKPSMAEFEDFEEYMKSIECWGMRSGIVKVIPPKEWTEALPSIIPQLRDVQISRPIEQHMLGHGGLFRQENLEKRKFMSVREWVELCGKEEFRAPGVHDVGSRLRRGNGNAPAGRTRKTRKKGGTVVAEPTGPDAVTVKEEPMDDSHHLGEISSSVPVALTPPSSVAAADSPKESARQKTQRGGTAVPAGEKPRTRGRRNQTKEQKEANHARDVAFVDSFDPPKDWLPSDTKPSDYTVDFCQELERTYWRNLGLGKPAWYGADTQGSLFTEKTKSWNVAHLPSTLSRILPTSDKGLPGVNTPYLYFGMWRATFAWHVEDMDLFSINYIHFGAPKFWYAIPQGRSYALEQTMRGYFPKDTSTCPQFLRHKSFLASPNILAQSSCRPNTLVQHAGEFVITFPRGYHAGLNLGLNCAESVNFALDSWIELGRKAKACKCIEDSVIIDVDQLLQDRALEAQEAAYAPPTPVSNARNSTRPTRTAKPRVIVKGEHFDPVAIPSAPSKISRKRKSEGGEEPIKLKKIKIRPSSVKNSVSASSTASTSAPALAHKHLPPKLPASVPKISVTLKLPPRPTEPEAFPCCLCISQSRGELLRVYDPPIGRKDAIEAAGHPKVWLAHEQCAKVVPETWVDELDVNGVRERMVFGVDGIVKDRWNLKCSSCTRSKPKSHGAPVQCTKGKCPKAFHVSCARDSPAILFEVVKEVEKEVILMDQAPVSMEVDFAAGFPVEKNDQVLKVINKLEVQILCIQHNPAVAAEKKANKQDKIKKELLALPTMSRIKIRVSAGVFEVSLVRVIEETGSVEVLWDRGLKKEFKWGSVVFGSTDGPVHQKPSEPAPEPEVPQSIPPGSYLSVPLRTPTTQPTPTTSSTPVQAIANTTTSHPSTSYSVPYYPQRTGYNYWPYGTSQTPYSGYSYPYGGYYANVPMNGTTQYTPFVYNQQYRGGQLQWQQPYQGPRQGVPTSAPGQQTADANNSQAVGASPSQVMDAPTSDTQDQTSNGIPVTTVQTTDRGQTQTADPTTQSQSPTDSTSEASLTITPTPSVTSTSNGSTPVVLTPEQSTSPLLTSIAPNISNPTLSSLSGQSLSVPMDNSQSFTLTTEMEQAILRNLQALSVMQPTQLAELLQSNPQLQTVLAAVNQTKPSAS</sequence>
<evidence type="ECO:0000256" key="7">
    <source>
        <dbReference type="SAM" id="MobiDB-lite"/>
    </source>
</evidence>
<gene>
    <name evidence="11" type="ORF">P691DRAFT_805215</name>
</gene>
<feature type="compositionally biased region" description="Low complexity" evidence="7">
    <location>
        <begin position="584"/>
        <end position="603"/>
    </location>
</feature>
<evidence type="ECO:0000256" key="4">
    <source>
        <dbReference type="ARBA" id="ARBA00022771"/>
    </source>
</evidence>
<dbReference type="InterPro" id="IPR003347">
    <property type="entry name" value="JmjC_dom"/>
</dbReference>
<feature type="region of interest" description="Disordered" evidence="7">
    <location>
        <begin position="881"/>
        <end position="904"/>
    </location>
</feature>
<dbReference type="GO" id="GO:0010468">
    <property type="term" value="P:regulation of gene expression"/>
    <property type="evidence" value="ECO:0007669"/>
    <property type="project" value="TreeGrafter"/>
</dbReference>
<comment type="caution">
    <text evidence="11">The sequence shown here is derived from an EMBL/GenBank/DDBJ whole genome shotgun (WGS) entry which is preliminary data.</text>
</comment>
<dbReference type="CDD" id="cd15571">
    <property type="entry name" value="ePHD"/>
    <property type="match status" value="1"/>
</dbReference>
<accession>A0A9P6C1R1</accession>